<dbReference type="Proteomes" id="UP000245125">
    <property type="component" value="Unassembled WGS sequence"/>
</dbReference>
<sequence>MTVTAISCDTVPDAIGNGRGNYGMTAVLSPALRWYALYVKSRHEFVTHDELRKKGIDVYLPSVRRLRQWKDRKKSIDFPLFAGYLFVRIAPSAESFLNVLKTRGAVTLLSLVPGTPTPVSEEEINSLRILLESGEQFDIYPNLQEGVRVSIKSGPLKGAVGVVRQKGAHYTVLVNIEILGRSIGVSLCADDIEAQ</sequence>
<evidence type="ECO:0000313" key="5">
    <source>
        <dbReference type="EMBL" id="SPP99502.1"/>
    </source>
</evidence>
<gene>
    <name evidence="5" type="ORF">NBG4_10036</name>
</gene>
<evidence type="ECO:0000259" key="4">
    <source>
        <dbReference type="SMART" id="SM00738"/>
    </source>
</evidence>
<evidence type="ECO:0000256" key="1">
    <source>
        <dbReference type="ARBA" id="ARBA00022814"/>
    </source>
</evidence>
<dbReference type="InterPro" id="IPR008991">
    <property type="entry name" value="Translation_prot_SH3-like_sf"/>
</dbReference>
<organism evidence="5 6">
    <name type="scientific">Candidatus Sulfobium mesophilum</name>
    <dbReference type="NCBI Taxonomy" id="2016548"/>
    <lineage>
        <taxon>Bacteria</taxon>
        <taxon>Pseudomonadati</taxon>
        <taxon>Nitrospirota</taxon>
        <taxon>Nitrospiria</taxon>
        <taxon>Nitrospirales</taxon>
        <taxon>Nitrospiraceae</taxon>
        <taxon>Candidatus Sulfobium</taxon>
    </lineage>
</organism>
<dbReference type="PANTHER" id="PTHR30265:SF4">
    <property type="entry name" value="KOW MOTIF FAMILY PROTEIN, EXPRESSED"/>
    <property type="match status" value="1"/>
</dbReference>
<protein>
    <submittedName>
        <fullName evidence="5">Transcription termination factor NusG domain protein</fullName>
    </submittedName>
</protein>
<dbReference type="PANTHER" id="PTHR30265">
    <property type="entry name" value="RHO-INTERACTING TRANSCRIPTION TERMINATION FACTOR NUSG"/>
    <property type="match status" value="1"/>
</dbReference>
<keyword evidence="6" id="KW-1185">Reference proteome</keyword>
<dbReference type="GO" id="GO:0031564">
    <property type="term" value="P:transcription antitermination"/>
    <property type="evidence" value="ECO:0007669"/>
    <property type="project" value="UniProtKB-KW"/>
</dbReference>
<dbReference type="SUPFAM" id="SSF82679">
    <property type="entry name" value="N-utilization substance G protein NusG, N-terminal domain"/>
    <property type="match status" value="1"/>
</dbReference>
<keyword evidence="1" id="KW-0889">Transcription antitermination</keyword>
<name>A0A2U3QDJ7_9BACT</name>
<keyword evidence="2" id="KW-0805">Transcription regulation</keyword>
<dbReference type="GO" id="GO:0006354">
    <property type="term" value="P:DNA-templated transcription elongation"/>
    <property type="evidence" value="ECO:0007669"/>
    <property type="project" value="InterPro"/>
</dbReference>
<dbReference type="SUPFAM" id="SSF50104">
    <property type="entry name" value="Translation proteins SH3-like domain"/>
    <property type="match status" value="1"/>
</dbReference>
<dbReference type="InterPro" id="IPR043425">
    <property type="entry name" value="NusG-like"/>
</dbReference>
<dbReference type="AlphaFoldDB" id="A0A2U3QDJ7"/>
<dbReference type="Gene3D" id="3.30.70.940">
    <property type="entry name" value="NusG, N-terminal domain"/>
    <property type="match status" value="1"/>
</dbReference>
<dbReference type="InterPro" id="IPR036735">
    <property type="entry name" value="NGN_dom_sf"/>
</dbReference>
<dbReference type="CDD" id="cd09893">
    <property type="entry name" value="NGN_SP_TaA"/>
    <property type="match status" value="1"/>
</dbReference>
<keyword evidence="3" id="KW-0804">Transcription</keyword>
<evidence type="ECO:0000256" key="2">
    <source>
        <dbReference type="ARBA" id="ARBA00023015"/>
    </source>
</evidence>
<evidence type="ECO:0000313" key="6">
    <source>
        <dbReference type="Proteomes" id="UP000245125"/>
    </source>
</evidence>
<feature type="domain" description="NusG-like N-terminal" evidence="4">
    <location>
        <begin position="31"/>
        <end position="131"/>
    </location>
</feature>
<dbReference type="Pfam" id="PF02357">
    <property type="entry name" value="NusG"/>
    <property type="match status" value="1"/>
</dbReference>
<dbReference type="InterPro" id="IPR006645">
    <property type="entry name" value="NGN-like_dom"/>
</dbReference>
<proteinExistence type="predicted"/>
<dbReference type="SMART" id="SM00738">
    <property type="entry name" value="NGN"/>
    <property type="match status" value="1"/>
</dbReference>
<dbReference type="EMBL" id="OUUY01000001">
    <property type="protein sequence ID" value="SPP99502.1"/>
    <property type="molecule type" value="Genomic_DNA"/>
</dbReference>
<dbReference type="NCBIfam" id="NF033644">
    <property type="entry name" value="antiterm_UpxY"/>
    <property type="match status" value="1"/>
</dbReference>
<reference evidence="6" key="1">
    <citation type="submission" date="2018-03" db="EMBL/GenBank/DDBJ databases">
        <authorList>
            <person name="Zecchin S."/>
        </authorList>
    </citation>
    <scope>NUCLEOTIDE SEQUENCE [LARGE SCALE GENOMIC DNA]</scope>
</reference>
<evidence type="ECO:0000256" key="3">
    <source>
        <dbReference type="ARBA" id="ARBA00023163"/>
    </source>
</evidence>
<accession>A0A2U3QDJ7</accession>